<feature type="compositionally biased region" description="Basic and acidic residues" evidence="1">
    <location>
        <begin position="561"/>
        <end position="588"/>
    </location>
</feature>
<dbReference type="InterPro" id="IPR026091">
    <property type="entry name" value="HPS4"/>
</dbReference>
<feature type="compositionally biased region" description="Polar residues" evidence="1">
    <location>
        <begin position="589"/>
        <end position="603"/>
    </location>
</feature>
<feature type="compositionally biased region" description="Low complexity" evidence="1">
    <location>
        <begin position="697"/>
        <end position="709"/>
    </location>
</feature>
<evidence type="ECO:0000256" key="1">
    <source>
        <dbReference type="SAM" id="MobiDB-lite"/>
    </source>
</evidence>
<feature type="compositionally biased region" description="Basic and acidic residues" evidence="1">
    <location>
        <begin position="472"/>
        <end position="493"/>
    </location>
</feature>
<feature type="compositionally biased region" description="Basic and acidic residues" evidence="1">
    <location>
        <begin position="674"/>
        <end position="694"/>
    </location>
</feature>
<dbReference type="RefSeq" id="XP_035829220.1">
    <property type="nucleotide sequence ID" value="XM_035973327.1"/>
</dbReference>
<dbReference type="PANTHER" id="PTHR14407:SF9">
    <property type="entry name" value="BLOC-3 COMPLEX MEMBER HPS4"/>
    <property type="match status" value="1"/>
</dbReference>
<dbReference type="InterPro" id="IPR043987">
    <property type="entry name" value="CCZ1/INTU/HSP4_longin_1"/>
</dbReference>
<evidence type="ECO:0000313" key="4">
    <source>
        <dbReference type="RefSeq" id="XP_035829220.1"/>
    </source>
</evidence>
<keyword evidence="3" id="KW-1185">Reference proteome</keyword>
<feature type="compositionally biased region" description="Polar residues" evidence="1">
    <location>
        <begin position="264"/>
        <end position="274"/>
    </location>
</feature>
<feature type="domain" description="CCZ1/INTU/HSP4 first Longin" evidence="2">
    <location>
        <begin position="16"/>
        <end position="120"/>
    </location>
</feature>
<organism evidence="3 4">
    <name type="scientific">Aplysia californica</name>
    <name type="common">California sea hare</name>
    <dbReference type="NCBI Taxonomy" id="6500"/>
    <lineage>
        <taxon>Eukaryota</taxon>
        <taxon>Metazoa</taxon>
        <taxon>Spiralia</taxon>
        <taxon>Lophotrochozoa</taxon>
        <taxon>Mollusca</taxon>
        <taxon>Gastropoda</taxon>
        <taxon>Heterobranchia</taxon>
        <taxon>Euthyneura</taxon>
        <taxon>Tectipleura</taxon>
        <taxon>Aplysiida</taxon>
        <taxon>Aplysioidea</taxon>
        <taxon>Aplysiidae</taxon>
        <taxon>Aplysia</taxon>
    </lineage>
</organism>
<feature type="compositionally biased region" description="Polar residues" evidence="1">
    <location>
        <begin position="641"/>
        <end position="672"/>
    </location>
</feature>
<feature type="region of interest" description="Disordered" evidence="1">
    <location>
        <begin position="463"/>
        <end position="816"/>
    </location>
</feature>
<name>A0ABM1W3H7_APLCA</name>
<feature type="compositionally biased region" description="Polar residues" evidence="1">
    <location>
        <begin position="978"/>
        <end position="987"/>
    </location>
</feature>
<feature type="compositionally biased region" description="Polar residues" evidence="1">
    <location>
        <begin position="333"/>
        <end position="342"/>
    </location>
</feature>
<feature type="region of interest" description="Disordered" evidence="1">
    <location>
        <begin position="257"/>
        <end position="342"/>
    </location>
</feature>
<feature type="compositionally biased region" description="Polar residues" evidence="1">
    <location>
        <begin position="753"/>
        <end position="768"/>
    </location>
</feature>
<sequence length="1196" mass="129191">MASRERKSSFRHEGHMFFIYDHKMKTEEDDPKDAILYFYPRSVDVDVQIALVGGLIGLADFCTEFLPQCMPSLVKLAGHNFALLQHEDFVIGLAGSPDIPDKFLVSHMQYVWSTFIFYQGSLLALKERVSSDHFLRELNQVWDMYVPLCQLRGDILSQAFQILPYVQLHKSQGGLFLHASHILQRSLRHKGVIAGALFSRNRVLCSQLSNSLTRKLLFLMSHNQFPCVRANSSVLELPGGVRLLYVFLPKEERDSLGQRRSKQFGRSASSLSQDSVEEDLRKTPLTSAAEKSSPFSSQLLKNSNPNYLFSDSAAGTSSEPRDKPSRGGLRMKSPTSAAITSGTDSDVFLDTLQDIQLDGHHNNVKLADIKEVQCRVSGHTSHHQPGSAPATKQDAFTSSSDTVTPHLTNLTVSVEVHADGDTAANQNKPAGLSPGLGNTRDSFSADKSVVDIPVISGEEAGACTEKGQVLRSSHDPVSARDGEDRDAVGDLRPDNNVGNKEIPDGGDLKTDFDDADDQRQDGGNTKQPPTPSNDSCNTQQVNHISSSSSENSTLFPTLESENVKENIENAHGKGGEEQMTKAPKDRNECSSNGHQGESLTDNKVNGLPVVNDVLGGGSGGHDDEDAAQSGSSVDPAVLPQSDDSASRSNCNPAVLNDNTSAESSSVCNSFTGKDQFKSIETTGEKILNEKKQEDESQASAESDSVSVVDNEVTAVEIPRTTSPDADADTRPQVRKQLNSTDGSGDHSQVGGADTQNLSSTGQNQSTDSPVIDVAGKDSGLENVPLDASPRVTDSPVVSENKTAGGGGAQTDGADNVTKTSTGTVCWASLPHEGWQERNAGNNNVFEGHMSEENAINVRKALVQSKEEIDASLDTQRCSNSGEDSSNHSEQKLEDLDGSQLSLTKGGNDGPPSKDRLTFEFLDSENSEGGIMSPFSEHGRLSPVAEQQDPKVGQKFLFPGSGSEQEGGQRSQGAERSKTAQFSVGGNLSSSEPARTATTTAASPPPQRSPKWDATSNGLEELTLYVQGHSDTLLVLLLKRSTNCSKNYINSLWKSCLSHLAELDFEVKDAERHMKDDSENLGASYQFMKYDPLTQKLRAFQKKQGSALQPVTSLANEIVDSCVQMHESFTEMPDLQDVTFRSHSASILGHRNASSETFFQTGLPRSCAGISTPGDKTFVLDQEATRVLLGDCDITML</sequence>
<dbReference type="PANTHER" id="PTHR14407">
    <property type="entry name" value="HERMANSKY-PUDLAK SYNDROME 4 PROTEIN LIGHT-EAR PROTEIN-RELATED"/>
    <property type="match status" value="1"/>
</dbReference>
<feature type="region of interest" description="Disordered" evidence="1">
    <location>
        <begin position="870"/>
        <end position="1013"/>
    </location>
</feature>
<feature type="compositionally biased region" description="Basic and acidic residues" evidence="1">
    <location>
        <begin position="501"/>
        <end position="520"/>
    </location>
</feature>
<feature type="region of interest" description="Disordered" evidence="1">
    <location>
        <begin position="376"/>
        <end position="402"/>
    </location>
</feature>
<accession>A0ABM1W3H7</accession>
<gene>
    <name evidence="4" type="primary">LOC101858984</name>
</gene>
<dbReference type="Proteomes" id="UP000694888">
    <property type="component" value="Unplaced"/>
</dbReference>
<dbReference type="Pfam" id="PF19031">
    <property type="entry name" value="Intu_longin_1"/>
    <property type="match status" value="1"/>
</dbReference>
<feature type="compositionally biased region" description="Polar residues" evidence="1">
    <location>
        <begin position="872"/>
        <end position="883"/>
    </location>
</feature>
<feature type="compositionally biased region" description="Polar residues" evidence="1">
    <location>
        <begin position="522"/>
        <end position="555"/>
    </location>
</feature>
<feature type="compositionally biased region" description="Basic and acidic residues" evidence="1">
    <location>
        <begin position="884"/>
        <end position="894"/>
    </location>
</feature>
<feature type="compositionally biased region" description="Polar residues" evidence="1">
    <location>
        <begin position="735"/>
        <end position="746"/>
    </location>
</feature>
<protein>
    <submittedName>
        <fullName evidence="4">Uncharacterized protein LOC101858984 isoform X1</fullName>
    </submittedName>
</protein>
<evidence type="ECO:0000313" key="3">
    <source>
        <dbReference type="Proteomes" id="UP000694888"/>
    </source>
</evidence>
<feature type="compositionally biased region" description="Polar residues" evidence="1">
    <location>
        <begin position="284"/>
        <end position="318"/>
    </location>
</feature>
<feature type="compositionally biased region" description="Low complexity" evidence="1">
    <location>
        <begin position="988"/>
        <end position="1001"/>
    </location>
</feature>
<reference evidence="4" key="1">
    <citation type="submission" date="2025-08" db="UniProtKB">
        <authorList>
            <consortium name="RefSeq"/>
        </authorList>
    </citation>
    <scope>IDENTIFICATION</scope>
</reference>
<dbReference type="GeneID" id="101858984"/>
<evidence type="ECO:0000259" key="2">
    <source>
        <dbReference type="Pfam" id="PF19031"/>
    </source>
</evidence>
<proteinExistence type="predicted"/>
<feature type="compositionally biased region" description="Low complexity" evidence="1">
    <location>
        <begin position="959"/>
        <end position="971"/>
    </location>
</feature>